<name>A0ABS7UD84_9ACTN</name>
<feature type="chain" id="PRO_5045640157" evidence="1">
    <location>
        <begin position="34"/>
        <end position="183"/>
    </location>
</feature>
<protein>
    <submittedName>
        <fullName evidence="2">Uncharacterized protein</fullName>
    </submittedName>
</protein>
<keyword evidence="3" id="KW-1185">Reference proteome</keyword>
<feature type="signal peptide" evidence="1">
    <location>
        <begin position="1"/>
        <end position="33"/>
    </location>
</feature>
<gene>
    <name evidence="2" type="ORF">K8U61_12395</name>
</gene>
<dbReference type="Gene3D" id="2.60.120.380">
    <property type="match status" value="1"/>
</dbReference>
<evidence type="ECO:0000313" key="3">
    <source>
        <dbReference type="Proteomes" id="UP000780875"/>
    </source>
</evidence>
<evidence type="ECO:0000313" key="2">
    <source>
        <dbReference type="EMBL" id="MBZ5738968.1"/>
    </source>
</evidence>
<reference evidence="2 3" key="1">
    <citation type="submission" date="2021-09" db="EMBL/GenBank/DDBJ databases">
        <title>Whole genome sequence of Nocardioides sp. GBK3QG-3.</title>
        <authorList>
            <person name="Tuo L."/>
        </authorList>
    </citation>
    <scope>NUCLEOTIDE SEQUENCE [LARGE SCALE GENOMIC DNA]</scope>
    <source>
        <strain evidence="2 3">GBK3QG-3</strain>
    </source>
</reference>
<keyword evidence="1" id="KW-0732">Signal</keyword>
<sequence length="183" mass="19588">MNDLRRRVAPSAILALTTALLLVPGAGGPSAVAADPSAQTMGAPPLDHRSRPVTQKILWTGNFAGTGAMDPAACVDAPSTTATTCDTETLHLTIPRHFWRSHRGSLRVRIWWRDSSAEVDLYAYDADGTTIGRSTRGDATHQRIALGRLSRGTYTFTAANATGVPGTTYAGRVAMTSQRRARR</sequence>
<proteinExistence type="predicted"/>
<dbReference type="RefSeq" id="WP_224123335.1">
    <property type="nucleotide sequence ID" value="NZ_JAIQZJ010000006.1"/>
</dbReference>
<accession>A0ABS7UD84</accession>
<dbReference type="Proteomes" id="UP000780875">
    <property type="component" value="Unassembled WGS sequence"/>
</dbReference>
<organism evidence="2 3">
    <name type="scientific">Nocardioides mangrovi</name>
    <dbReference type="NCBI Taxonomy" id="2874580"/>
    <lineage>
        <taxon>Bacteria</taxon>
        <taxon>Bacillati</taxon>
        <taxon>Actinomycetota</taxon>
        <taxon>Actinomycetes</taxon>
        <taxon>Propionibacteriales</taxon>
        <taxon>Nocardioidaceae</taxon>
        <taxon>Nocardioides</taxon>
    </lineage>
</organism>
<comment type="caution">
    <text evidence="2">The sequence shown here is derived from an EMBL/GenBank/DDBJ whole genome shotgun (WGS) entry which is preliminary data.</text>
</comment>
<evidence type="ECO:0000256" key="1">
    <source>
        <dbReference type="SAM" id="SignalP"/>
    </source>
</evidence>
<dbReference type="EMBL" id="JAIQZJ010000006">
    <property type="protein sequence ID" value="MBZ5738968.1"/>
    <property type="molecule type" value="Genomic_DNA"/>
</dbReference>